<dbReference type="Pfam" id="PF03662">
    <property type="entry name" value="Glyco_hydro_79n"/>
    <property type="match status" value="1"/>
</dbReference>
<dbReference type="InterPro" id="IPR017853">
    <property type="entry name" value="GH"/>
</dbReference>
<keyword evidence="1" id="KW-0732">Signal</keyword>
<keyword evidence="3" id="KW-1185">Reference proteome</keyword>
<evidence type="ECO:0000313" key="2">
    <source>
        <dbReference type="EMBL" id="RCS31683.1"/>
    </source>
</evidence>
<accession>A0A368KLW5</accession>
<dbReference type="Gene3D" id="3.20.20.80">
    <property type="entry name" value="Glycosidases"/>
    <property type="match status" value="1"/>
</dbReference>
<organism evidence="2 3">
    <name type="scientific">Rhodanobacter denitrificans</name>
    <dbReference type="NCBI Taxonomy" id="666685"/>
    <lineage>
        <taxon>Bacteria</taxon>
        <taxon>Pseudomonadati</taxon>
        <taxon>Pseudomonadota</taxon>
        <taxon>Gammaproteobacteria</taxon>
        <taxon>Lysobacterales</taxon>
        <taxon>Rhodanobacteraceae</taxon>
        <taxon>Rhodanobacter</taxon>
    </lineage>
</organism>
<evidence type="ECO:0000313" key="3">
    <source>
        <dbReference type="Proteomes" id="UP000252387"/>
    </source>
</evidence>
<dbReference type="InterPro" id="IPR005199">
    <property type="entry name" value="Glyco_hydro_79"/>
</dbReference>
<comment type="caution">
    <text evidence="2">The sequence shown here is derived from an EMBL/GenBank/DDBJ whole genome shotgun (WGS) entry which is preliminary data.</text>
</comment>
<dbReference type="GO" id="GO:0016020">
    <property type="term" value="C:membrane"/>
    <property type="evidence" value="ECO:0007669"/>
    <property type="project" value="InterPro"/>
</dbReference>
<name>A0A368KLW5_9GAMM</name>
<dbReference type="SUPFAM" id="SSF51445">
    <property type="entry name" value="(Trans)glycosidases"/>
    <property type="match status" value="1"/>
</dbReference>
<proteinExistence type="predicted"/>
<dbReference type="Proteomes" id="UP000252387">
    <property type="component" value="Unassembled WGS sequence"/>
</dbReference>
<evidence type="ECO:0008006" key="4">
    <source>
        <dbReference type="Google" id="ProtNLM"/>
    </source>
</evidence>
<dbReference type="AlphaFoldDB" id="A0A368KLW5"/>
<dbReference type="PANTHER" id="PTHR46145">
    <property type="entry name" value="HEPARANASE"/>
    <property type="match status" value="1"/>
</dbReference>
<reference evidence="2 3" key="1">
    <citation type="submission" date="2018-05" db="EMBL/GenBank/DDBJ databases">
        <title>Draft genome sequence of Rhodanobacter denitrificans Yn1 isolated from gold copper mine.</title>
        <authorList>
            <person name="Yang N."/>
            <person name="Mazhar H.S."/>
            <person name="Rensing C."/>
        </authorList>
    </citation>
    <scope>NUCLEOTIDE SEQUENCE [LARGE SCALE GENOMIC DNA]</scope>
    <source>
        <strain evidence="2 3">Yn1</strain>
    </source>
</reference>
<evidence type="ECO:0000256" key="1">
    <source>
        <dbReference type="SAM" id="SignalP"/>
    </source>
</evidence>
<feature type="signal peptide" evidence="1">
    <location>
        <begin position="1"/>
        <end position="22"/>
    </location>
</feature>
<feature type="chain" id="PRO_5016604940" description="Beta-glucuronidase" evidence="1">
    <location>
        <begin position="23"/>
        <end position="541"/>
    </location>
</feature>
<dbReference type="GO" id="GO:0016798">
    <property type="term" value="F:hydrolase activity, acting on glycosyl bonds"/>
    <property type="evidence" value="ECO:0007669"/>
    <property type="project" value="InterPro"/>
</dbReference>
<protein>
    <recommendedName>
        <fullName evidence="4">Beta-glucuronidase</fullName>
    </recommendedName>
</protein>
<dbReference type="OrthoDB" id="366350at2"/>
<dbReference type="EMBL" id="QFWQ01000001">
    <property type="protein sequence ID" value="RCS31683.1"/>
    <property type="molecule type" value="Genomic_DNA"/>
</dbReference>
<dbReference type="PANTHER" id="PTHR46145:SF4">
    <property type="entry name" value="HEPARANASE"/>
    <property type="match status" value="1"/>
</dbReference>
<dbReference type="RefSeq" id="WP_114340418.1">
    <property type="nucleotide sequence ID" value="NZ_QFWQ01000001.1"/>
</dbReference>
<sequence length="541" mass="56485">METTRWIGLAAGACFAALAATAGSVSPSATPGTVRLAPATLPPIAQVDARYQSYNVEMAEVVGGNFWKPYTAESIAAMKARAGAGAAAAGVAGQDPTMFQARPAIDLSNPRLRKLAAALGPAYMRTSGTWANTVYFHDADGPAPARVPEGFQGVLDRAQWKGVIDFAHAVDAKLVTSFAISAGVRDQNGIWTSEQARQFVAFTKAAGGHIAAAEFFNEPDMPVYGGAPKGYTAQDYARDFAVFRAFAAKAAPDMKIVGPGSVGEGVLMPAMGGGGLATGLVRTAAMLAATPAPKVDIFSYHFYGAASIRCASMGAGAQTTAADALSEAWLARTDTSYDFYVKGLRDRYAPGKPVWVTETADAACGGNPWAATFLDSFRYLDQLGRLARRGVGVVFHNTLASSEYGLLDESTFAPRPNYWAALLWHRLMGTTVLDAGPSRPGLHLYAQCLPGHAGGVTVLAINNSRTRPASIELPLGARRYTLGAAKLEDHQVQLNGRALALAAGDALPPLQGTQQTAGRAALAPATITFFAMAGAANPACH</sequence>
<gene>
    <name evidence="2" type="ORF">DEO45_00775</name>
</gene>